<dbReference type="AlphaFoldDB" id="A0A5Q0L4F2"/>
<dbReference type="Proteomes" id="UP000326179">
    <property type="component" value="Chromosome"/>
</dbReference>
<accession>A0A5Q0L4F2</accession>
<keyword evidence="2" id="KW-1185">Reference proteome</keyword>
<organism evidence="1 2">
    <name type="scientific">Streptomyces fagopyri</name>
    <dbReference type="NCBI Taxonomy" id="2662397"/>
    <lineage>
        <taxon>Bacteria</taxon>
        <taxon>Bacillati</taxon>
        <taxon>Actinomycetota</taxon>
        <taxon>Actinomycetes</taxon>
        <taxon>Kitasatosporales</taxon>
        <taxon>Streptomycetaceae</taxon>
        <taxon>Streptomyces</taxon>
    </lineage>
</organism>
<evidence type="ECO:0000313" key="1">
    <source>
        <dbReference type="EMBL" id="QFZ71960.1"/>
    </source>
</evidence>
<protein>
    <submittedName>
        <fullName evidence="1">Uncharacterized protein</fullName>
    </submittedName>
</protein>
<proteinExistence type="predicted"/>
<reference evidence="1 2" key="1">
    <citation type="submission" date="2019-10" db="EMBL/GenBank/DDBJ databases">
        <title>A novel species.</title>
        <authorList>
            <person name="Gao J."/>
        </authorList>
    </citation>
    <scope>NUCLEOTIDE SEQUENCE [LARGE SCALE GENOMIC DNA]</scope>
    <source>
        <strain evidence="1 2">QMT-28</strain>
    </source>
</reference>
<sequence>MANDRPSTAKVHPEHRMTITSDICSIDRIHRHATTKASRHGGVTDDRTPLGICVSHSGISKGAEADNGEWGAGLLSADNKPAPLAAGNGSADSYGWEYKETDGDDSRAQAVTLIDVEWLGG</sequence>
<evidence type="ECO:0000313" key="2">
    <source>
        <dbReference type="Proteomes" id="UP000326179"/>
    </source>
</evidence>
<dbReference type="RefSeq" id="WP_153286327.1">
    <property type="nucleotide sequence ID" value="NZ_CP045643.1"/>
</dbReference>
<dbReference type="EMBL" id="CP045643">
    <property type="protein sequence ID" value="QFZ71960.1"/>
    <property type="molecule type" value="Genomic_DNA"/>
</dbReference>
<gene>
    <name evidence="1" type="ORF">GFH48_00555</name>
</gene>
<dbReference type="KEGG" id="sfy:GFH48_00555"/>
<name>A0A5Q0L4F2_9ACTN</name>